<accession>A0A0G1NEF8</accession>
<dbReference type="InterPro" id="IPR043725">
    <property type="entry name" value="DUF5667"/>
</dbReference>
<dbReference type="AlphaFoldDB" id="A0A0G1NEF8"/>
<feature type="region of interest" description="Disordered" evidence="2">
    <location>
        <begin position="218"/>
        <end position="274"/>
    </location>
</feature>
<evidence type="ECO:0000313" key="5">
    <source>
        <dbReference type="Proteomes" id="UP000034032"/>
    </source>
</evidence>
<proteinExistence type="predicted"/>
<keyword evidence="1" id="KW-0175">Coiled coil</keyword>
<feature type="compositionally biased region" description="Basic and acidic residues" evidence="2">
    <location>
        <begin position="236"/>
        <end position="274"/>
    </location>
</feature>
<gene>
    <name evidence="4" type="ORF">UW79_C0004G0041</name>
</gene>
<dbReference type="EMBL" id="LCJR01000004">
    <property type="protein sequence ID" value="KKT82584.1"/>
    <property type="molecule type" value="Genomic_DNA"/>
</dbReference>
<protein>
    <recommendedName>
        <fullName evidence="3">DUF5667 domain-containing protein</fullName>
    </recommendedName>
</protein>
<comment type="caution">
    <text evidence="4">The sequence shown here is derived from an EMBL/GenBank/DDBJ whole genome shotgun (WGS) entry which is preliminary data.</text>
</comment>
<evidence type="ECO:0000256" key="2">
    <source>
        <dbReference type="SAM" id="MobiDB-lite"/>
    </source>
</evidence>
<feature type="domain" description="DUF5667" evidence="3">
    <location>
        <begin position="83"/>
        <end position="194"/>
    </location>
</feature>
<evidence type="ECO:0000256" key="1">
    <source>
        <dbReference type="SAM" id="Coils"/>
    </source>
</evidence>
<name>A0A0G1NEF8_9BACT</name>
<sequence>MGDLLRKIKEEASRVYLRKEEKLLIRQKLSSLSGNFSGGDFNKTQHAWRRFSTMFTKSMTHPAPIMLIAAVLISGGVSYAAEGSLPGDLLYPVKLGVNEEVGAWAAFSAESSAHWEVKRAERRLEEAETLAAQGNLDVNVSAAIEEKFERHAAKVKDRINKFEAKQDFKAAVDVGSNFEASLKAHEKILDKLSQKESKLKLIRERVRVRADDMVNTNAGARMREGAQNSGGNNSEFEIRGGVEIKDDRDAGDGKTRNSVETESSLRIELEVPQP</sequence>
<feature type="coiled-coil region" evidence="1">
    <location>
        <begin position="117"/>
        <end position="165"/>
    </location>
</feature>
<feature type="compositionally biased region" description="Polar residues" evidence="2">
    <location>
        <begin position="226"/>
        <end position="235"/>
    </location>
</feature>
<evidence type="ECO:0000259" key="3">
    <source>
        <dbReference type="Pfam" id="PF18915"/>
    </source>
</evidence>
<evidence type="ECO:0000313" key="4">
    <source>
        <dbReference type="EMBL" id="KKT82584.1"/>
    </source>
</evidence>
<reference evidence="4 5" key="1">
    <citation type="journal article" date="2015" name="Nature">
        <title>rRNA introns, odd ribosomes, and small enigmatic genomes across a large radiation of phyla.</title>
        <authorList>
            <person name="Brown C.T."/>
            <person name="Hug L.A."/>
            <person name="Thomas B.C."/>
            <person name="Sharon I."/>
            <person name="Castelle C.J."/>
            <person name="Singh A."/>
            <person name="Wilkins M.J."/>
            <person name="Williams K.H."/>
            <person name="Banfield J.F."/>
        </authorList>
    </citation>
    <scope>NUCLEOTIDE SEQUENCE [LARGE SCALE GENOMIC DNA]</scope>
</reference>
<organism evidence="4 5">
    <name type="scientific">Candidatus Yanofskybacteria bacterium GW2011_GWA2_44_9</name>
    <dbReference type="NCBI Taxonomy" id="1619025"/>
    <lineage>
        <taxon>Bacteria</taxon>
        <taxon>Candidatus Yanofskyibacteriota</taxon>
    </lineage>
</organism>
<dbReference type="Pfam" id="PF18915">
    <property type="entry name" value="DUF5667"/>
    <property type="match status" value="1"/>
</dbReference>
<dbReference type="Proteomes" id="UP000034032">
    <property type="component" value="Unassembled WGS sequence"/>
</dbReference>